<evidence type="ECO:0000313" key="2">
    <source>
        <dbReference type="EMBL" id="SVA89190.1"/>
    </source>
</evidence>
<dbReference type="Pfam" id="PF18146">
    <property type="entry name" value="CinA_KH"/>
    <property type="match status" value="1"/>
</dbReference>
<dbReference type="NCBIfam" id="TIGR00199">
    <property type="entry name" value="PncC_domain"/>
    <property type="match status" value="1"/>
</dbReference>
<feature type="domain" description="MoaB/Mog" evidence="1">
    <location>
        <begin position="4"/>
        <end position="172"/>
    </location>
</feature>
<dbReference type="InterPro" id="IPR041424">
    <property type="entry name" value="CinA_KH"/>
</dbReference>
<dbReference type="SUPFAM" id="SSF53218">
    <property type="entry name" value="Molybdenum cofactor biosynthesis proteins"/>
    <property type="match status" value="1"/>
</dbReference>
<dbReference type="Pfam" id="PF02464">
    <property type="entry name" value="CinA"/>
    <property type="match status" value="1"/>
</dbReference>
<feature type="non-terminal residue" evidence="2">
    <location>
        <position position="1"/>
    </location>
</feature>
<organism evidence="2">
    <name type="scientific">marine metagenome</name>
    <dbReference type="NCBI Taxonomy" id="408172"/>
    <lineage>
        <taxon>unclassified sequences</taxon>
        <taxon>metagenomes</taxon>
        <taxon>ecological metagenomes</taxon>
    </lineage>
</organism>
<dbReference type="PIRSF" id="PIRSF006728">
    <property type="entry name" value="CinA"/>
    <property type="match status" value="1"/>
</dbReference>
<dbReference type="HAMAP" id="MF_00226_B">
    <property type="entry name" value="CinA_B"/>
    <property type="match status" value="1"/>
</dbReference>
<protein>
    <recommendedName>
        <fullName evidence="1">MoaB/Mog domain-containing protein</fullName>
    </recommendedName>
</protein>
<gene>
    <name evidence="2" type="ORF">METZ01_LOCUS142044</name>
</gene>
<dbReference type="AlphaFoldDB" id="A0A381ZIX1"/>
<dbReference type="InterPro" id="IPR008136">
    <property type="entry name" value="CinA_C"/>
</dbReference>
<dbReference type="NCBIfam" id="TIGR00200">
    <property type="entry name" value="cinA_nterm"/>
    <property type="match status" value="1"/>
</dbReference>
<evidence type="ECO:0000259" key="1">
    <source>
        <dbReference type="SMART" id="SM00852"/>
    </source>
</evidence>
<dbReference type="InterPro" id="IPR008135">
    <property type="entry name" value="Competence-induced_CinA"/>
</dbReference>
<sequence>VRCEIVAVGTEILLGQIVDTNSAWIAERLAETGVDCHFQTVVGDNPERMSEVLTSALERAEALIVTGGLGPTQDDLTREVVAELMGVELVRDMEIVERIQERFSSRGRPMPENNLKQADVPVGASAITEMPGTAAGLICPMPEGKVIYLVPGVPTEMKQMLEGTVLQDLVSRSGERSVISSRVLKTWGHSESGLAEDLAEEIERLNSDGEVTLAFQASGIEGVKVRITAKAANKEQSDSLLDYEETVLRELIGDHIFAVDHQTMESVVLDQLKAQSLTFATAESITGGMIGSRLTEVSGSSDSYVGSVVAYEADVKRSLLNVPKDISVVSQEAVEAMALGVCDLLGADVSVAVTGAAGPYPHEGQEPGTVWMATNVSGDVESFKVLFPFDRAQIRQFTVITVLNALRKRLESPR</sequence>
<name>A0A381ZIX1_9ZZZZ</name>
<dbReference type="NCBIfam" id="NF001813">
    <property type="entry name" value="PRK00549.1"/>
    <property type="match status" value="1"/>
</dbReference>
<dbReference type="PANTHER" id="PTHR13939">
    <property type="entry name" value="NICOTINAMIDE-NUCLEOTIDE AMIDOHYDROLASE PNCC"/>
    <property type="match status" value="1"/>
</dbReference>
<dbReference type="SMART" id="SM00852">
    <property type="entry name" value="MoCF_biosynth"/>
    <property type="match status" value="1"/>
</dbReference>
<dbReference type="Gene3D" id="3.90.950.20">
    <property type="entry name" value="CinA-like"/>
    <property type="match status" value="1"/>
</dbReference>
<dbReference type="PANTHER" id="PTHR13939:SF0">
    <property type="entry name" value="NMN AMIDOHYDROLASE-LIKE PROTEIN YFAY"/>
    <property type="match status" value="1"/>
</dbReference>
<dbReference type="InterPro" id="IPR050101">
    <property type="entry name" value="CinA"/>
</dbReference>
<dbReference type="Gene3D" id="3.40.980.10">
    <property type="entry name" value="MoaB/Mog-like domain"/>
    <property type="match status" value="1"/>
</dbReference>
<dbReference type="InterPro" id="IPR036653">
    <property type="entry name" value="CinA-like_C"/>
</dbReference>
<dbReference type="Pfam" id="PF00994">
    <property type="entry name" value="MoCF_biosynth"/>
    <property type="match status" value="1"/>
</dbReference>
<dbReference type="SUPFAM" id="SSF142433">
    <property type="entry name" value="CinA-like"/>
    <property type="match status" value="1"/>
</dbReference>
<dbReference type="InterPro" id="IPR036425">
    <property type="entry name" value="MoaB/Mog-like_dom_sf"/>
</dbReference>
<dbReference type="Gene3D" id="3.30.70.2860">
    <property type="match status" value="1"/>
</dbReference>
<dbReference type="NCBIfam" id="TIGR00177">
    <property type="entry name" value="molyb_syn"/>
    <property type="match status" value="1"/>
</dbReference>
<reference evidence="2" key="1">
    <citation type="submission" date="2018-05" db="EMBL/GenBank/DDBJ databases">
        <authorList>
            <person name="Lanie J.A."/>
            <person name="Ng W.-L."/>
            <person name="Kazmierczak K.M."/>
            <person name="Andrzejewski T.M."/>
            <person name="Davidsen T.M."/>
            <person name="Wayne K.J."/>
            <person name="Tettelin H."/>
            <person name="Glass J.I."/>
            <person name="Rusch D."/>
            <person name="Podicherti R."/>
            <person name="Tsui H.-C.T."/>
            <person name="Winkler M.E."/>
        </authorList>
    </citation>
    <scope>NUCLEOTIDE SEQUENCE</scope>
</reference>
<dbReference type="CDD" id="cd00885">
    <property type="entry name" value="cinA"/>
    <property type="match status" value="1"/>
</dbReference>
<dbReference type="EMBL" id="UINC01021509">
    <property type="protein sequence ID" value="SVA89190.1"/>
    <property type="molecule type" value="Genomic_DNA"/>
</dbReference>
<dbReference type="InterPro" id="IPR001453">
    <property type="entry name" value="MoaB/Mog_dom"/>
</dbReference>
<proteinExistence type="inferred from homology"/>
<accession>A0A381ZIX1</accession>